<dbReference type="EMBL" id="JBHSHL010000051">
    <property type="protein sequence ID" value="MFC4805529.1"/>
    <property type="molecule type" value="Genomic_DNA"/>
</dbReference>
<feature type="transmembrane region" description="Helical" evidence="1">
    <location>
        <begin position="382"/>
        <end position="400"/>
    </location>
</feature>
<evidence type="ECO:0000313" key="3">
    <source>
        <dbReference type="Proteomes" id="UP001595916"/>
    </source>
</evidence>
<feature type="transmembrane region" description="Helical" evidence="1">
    <location>
        <begin position="319"/>
        <end position="338"/>
    </location>
</feature>
<proteinExistence type="predicted"/>
<dbReference type="SUPFAM" id="SSF53850">
    <property type="entry name" value="Periplasmic binding protein-like II"/>
    <property type="match status" value="1"/>
</dbReference>
<keyword evidence="1" id="KW-0472">Membrane</keyword>
<keyword evidence="3" id="KW-1185">Reference proteome</keyword>
<keyword evidence="1" id="KW-0812">Transmembrane</keyword>
<accession>A0ABV9QSP4</accession>
<feature type="transmembrane region" description="Helical" evidence="1">
    <location>
        <begin position="453"/>
        <end position="471"/>
    </location>
</feature>
<feature type="transmembrane region" description="Helical" evidence="1">
    <location>
        <begin position="27"/>
        <end position="46"/>
    </location>
</feature>
<evidence type="ECO:0000256" key="1">
    <source>
        <dbReference type="SAM" id="Phobius"/>
    </source>
</evidence>
<organism evidence="2 3">
    <name type="scientific">Filifactor villosus</name>
    <dbReference type="NCBI Taxonomy" id="29374"/>
    <lineage>
        <taxon>Bacteria</taxon>
        <taxon>Bacillati</taxon>
        <taxon>Bacillota</taxon>
        <taxon>Clostridia</taxon>
        <taxon>Peptostreptococcales</taxon>
        <taxon>Filifactoraceae</taxon>
        <taxon>Filifactor</taxon>
    </lineage>
</organism>
<feature type="transmembrane region" description="Helical" evidence="1">
    <location>
        <begin position="515"/>
        <end position="541"/>
    </location>
</feature>
<feature type="transmembrane region" description="Helical" evidence="1">
    <location>
        <begin position="350"/>
        <end position="370"/>
    </location>
</feature>
<gene>
    <name evidence="2" type="ORF">ACFO4R_10645</name>
</gene>
<sequence>MEKFYHRMGWNMSTQNKNEKKLNRNTGLYTSIFTFVFVVCCFVFIFTSESEQNLASLYPGKEIHLTHNFSLEAMQDLERNNSWATVKKVLDKEQMDELWKKGVVAVNATQVEAEKLLELDPDLYWYPMYRSGPVIVAHESVAQGIVSFSDLKKSKFKVVIPKFHMEKIVVALDCLFSRGNLDSHKGFQLLKEKRHDKKLVFSEVGFYEDTNTIAIMLFDYAWDTKPEDWKIILPDEKGFFYTEGILSKVPLNVSRSFFSEEGLSEKGFFSREVKEFLKEKTLEIKNPQLYIKSYILSAPRVRRQILHERLFSPSYPMEYMLSYLVVLLFLLFWGYTLYMRIIDYKKKKNFLIILSMMALWIFIRMVKYMAPIESTVYRYSMYAYYIPQLIIPYFTFKIAFEDMSKYRFMQKAIKINAAVLVTLLTFVMTNDVFRLLYSEIQIAEKVRNKYGPLYYVAMLYIVINIVASFIKMQNSSSHVPGRFRFLFPFIPMLFYASYGYGYYKRIDFFYTSDTAFVASFFYLLFFESCFFAGFFTGTFRYEHLFKMSRMKMVLLDRNLVPRMETRVKLDTDMMKIAVEELSEKDSFYNLCQNDTKVLRGEKISGGYVVWWKDISKVKELESKLHKISESLEKDIAFLKERGKVESRLHATRWKSEVYAEIEEEIQQGFCEIEEFVDAYYKGVKDEKEMYEFLCSVSYAVRVVKRKVNLMLIGKATDTIKEAELMLSIVDSASALSMKPDAMSIGEEERTFHLWVALLIYDVATELMRGSFSHGSALVGMNIRTETFKYRAVFYFDKVIDVKLSEDLSKKIENMNGTFIRNVEDVSDETTYMLILSDLI</sequence>
<protein>
    <recommendedName>
        <fullName evidence="4">Histidine kinase N-terminal 7TM region domain-containing protein</fullName>
    </recommendedName>
</protein>
<feature type="transmembrane region" description="Helical" evidence="1">
    <location>
        <begin position="483"/>
        <end position="503"/>
    </location>
</feature>
<dbReference type="Proteomes" id="UP001595916">
    <property type="component" value="Unassembled WGS sequence"/>
</dbReference>
<name>A0ABV9QSP4_9FIRM</name>
<dbReference type="RefSeq" id="WP_379789097.1">
    <property type="nucleotide sequence ID" value="NZ_JBHSHL010000051.1"/>
</dbReference>
<reference evidence="3" key="1">
    <citation type="journal article" date="2019" name="Int. J. Syst. Evol. Microbiol.">
        <title>The Global Catalogue of Microorganisms (GCM) 10K type strain sequencing project: providing services to taxonomists for standard genome sequencing and annotation.</title>
        <authorList>
            <consortium name="The Broad Institute Genomics Platform"/>
            <consortium name="The Broad Institute Genome Sequencing Center for Infectious Disease"/>
            <person name="Wu L."/>
            <person name="Ma J."/>
        </authorList>
    </citation>
    <scope>NUCLEOTIDE SEQUENCE [LARGE SCALE GENOMIC DNA]</scope>
    <source>
        <strain evidence="3">CCUG 46385</strain>
    </source>
</reference>
<evidence type="ECO:0008006" key="4">
    <source>
        <dbReference type="Google" id="ProtNLM"/>
    </source>
</evidence>
<comment type="caution">
    <text evidence="2">The sequence shown here is derived from an EMBL/GenBank/DDBJ whole genome shotgun (WGS) entry which is preliminary data.</text>
</comment>
<keyword evidence="1" id="KW-1133">Transmembrane helix</keyword>
<evidence type="ECO:0000313" key="2">
    <source>
        <dbReference type="EMBL" id="MFC4805529.1"/>
    </source>
</evidence>